<gene>
    <name evidence="2" type="ORF">F0919_16795</name>
</gene>
<dbReference type="PROSITE" id="PS51186">
    <property type="entry name" value="GNAT"/>
    <property type="match status" value="1"/>
</dbReference>
<dbReference type="InterPro" id="IPR016181">
    <property type="entry name" value="Acyl_CoA_acyltransferase"/>
</dbReference>
<protein>
    <submittedName>
        <fullName evidence="2">GNAT family N-acetyltransferase</fullName>
    </submittedName>
</protein>
<sequence>MLQTERLNIRELQSGDLHNIHALHSLPETDEFNTLGIPENLQVTEELLNNWLAEKYPEPRSQYVFCIELNESNRFIGLIAINKGRPKLRRAEVWFKIHKDYWNRGYTTEALIKILEFGFNHLHLHRIEAGCAVENIASARVIEKAGMIREGMCRKDLPIRGMWKDSYSYAILEEEFNKNIIKNED</sequence>
<evidence type="ECO:0000259" key="1">
    <source>
        <dbReference type="PROSITE" id="PS51186"/>
    </source>
</evidence>
<organism evidence="2 3">
    <name type="scientific">Taibaiella lutea</name>
    <dbReference type="NCBI Taxonomy" id="2608001"/>
    <lineage>
        <taxon>Bacteria</taxon>
        <taxon>Pseudomonadati</taxon>
        <taxon>Bacteroidota</taxon>
        <taxon>Chitinophagia</taxon>
        <taxon>Chitinophagales</taxon>
        <taxon>Chitinophagaceae</taxon>
        <taxon>Taibaiella</taxon>
    </lineage>
</organism>
<feature type="domain" description="N-acetyltransferase" evidence="1">
    <location>
        <begin position="7"/>
        <end position="174"/>
    </location>
</feature>
<accession>A0A5M6CB90</accession>
<dbReference type="GO" id="GO:0016747">
    <property type="term" value="F:acyltransferase activity, transferring groups other than amino-acyl groups"/>
    <property type="evidence" value="ECO:0007669"/>
    <property type="project" value="InterPro"/>
</dbReference>
<keyword evidence="3" id="KW-1185">Reference proteome</keyword>
<dbReference type="Proteomes" id="UP000323632">
    <property type="component" value="Unassembled WGS sequence"/>
</dbReference>
<dbReference type="EMBL" id="VWSH01000004">
    <property type="protein sequence ID" value="KAA5532446.1"/>
    <property type="molecule type" value="Genomic_DNA"/>
</dbReference>
<proteinExistence type="predicted"/>
<dbReference type="Pfam" id="PF13302">
    <property type="entry name" value="Acetyltransf_3"/>
    <property type="match status" value="1"/>
</dbReference>
<name>A0A5M6CB90_9BACT</name>
<comment type="caution">
    <text evidence="2">The sequence shown here is derived from an EMBL/GenBank/DDBJ whole genome shotgun (WGS) entry which is preliminary data.</text>
</comment>
<evidence type="ECO:0000313" key="3">
    <source>
        <dbReference type="Proteomes" id="UP000323632"/>
    </source>
</evidence>
<dbReference type="AlphaFoldDB" id="A0A5M6CB90"/>
<dbReference type="SUPFAM" id="SSF55729">
    <property type="entry name" value="Acyl-CoA N-acyltransferases (Nat)"/>
    <property type="match status" value="1"/>
</dbReference>
<dbReference type="PANTHER" id="PTHR43792:SF1">
    <property type="entry name" value="N-ACETYLTRANSFERASE DOMAIN-CONTAINING PROTEIN"/>
    <property type="match status" value="1"/>
</dbReference>
<dbReference type="RefSeq" id="WP_150033949.1">
    <property type="nucleotide sequence ID" value="NZ_VWSH01000004.1"/>
</dbReference>
<keyword evidence="2" id="KW-0808">Transferase</keyword>
<dbReference type="InterPro" id="IPR000182">
    <property type="entry name" value="GNAT_dom"/>
</dbReference>
<reference evidence="2 3" key="1">
    <citation type="submission" date="2019-09" db="EMBL/GenBank/DDBJ databases">
        <title>Genome sequence and assembly of Taibaiella sp.</title>
        <authorList>
            <person name="Chhetri G."/>
        </authorList>
    </citation>
    <scope>NUCLEOTIDE SEQUENCE [LARGE SCALE GENOMIC DNA]</scope>
    <source>
        <strain evidence="2 3">KVB11</strain>
    </source>
</reference>
<dbReference type="PANTHER" id="PTHR43792">
    <property type="entry name" value="GNAT FAMILY, PUTATIVE (AFU_ORTHOLOGUE AFUA_3G00765)-RELATED-RELATED"/>
    <property type="match status" value="1"/>
</dbReference>
<evidence type="ECO:0000313" key="2">
    <source>
        <dbReference type="EMBL" id="KAA5532446.1"/>
    </source>
</evidence>
<dbReference type="Gene3D" id="3.40.630.30">
    <property type="match status" value="1"/>
</dbReference>
<dbReference type="InterPro" id="IPR051531">
    <property type="entry name" value="N-acetyltransferase"/>
</dbReference>